<dbReference type="Pfam" id="PF04082">
    <property type="entry name" value="Fungal_trans"/>
    <property type="match status" value="1"/>
</dbReference>
<keyword evidence="9" id="KW-1185">Reference proteome</keyword>
<gene>
    <name evidence="8" type="ORF">EV420DRAFT_1273405</name>
</gene>
<keyword evidence="4" id="KW-0804">Transcription</keyword>
<evidence type="ECO:0000259" key="7">
    <source>
        <dbReference type="Pfam" id="PF04082"/>
    </source>
</evidence>
<keyword evidence="2" id="KW-0805">Transcription regulation</keyword>
<dbReference type="GO" id="GO:0000981">
    <property type="term" value="F:DNA-binding transcription factor activity, RNA polymerase II-specific"/>
    <property type="evidence" value="ECO:0007669"/>
    <property type="project" value="TreeGrafter"/>
</dbReference>
<dbReference type="GO" id="GO:0005634">
    <property type="term" value="C:nucleus"/>
    <property type="evidence" value="ECO:0007669"/>
    <property type="project" value="UniProtKB-SubCell"/>
</dbReference>
<evidence type="ECO:0000256" key="6">
    <source>
        <dbReference type="SAM" id="MobiDB-lite"/>
    </source>
</evidence>
<dbReference type="InterPro" id="IPR051089">
    <property type="entry name" value="prtT"/>
</dbReference>
<organism evidence="8 9">
    <name type="scientific">Armillaria tabescens</name>
    <name type="common">Ringless honey mushroom</name>
    <name type="synonym">Agaricus tabescens</name>
    <dbReference type="NCBI Taxonomy" id="1929756"/>
    <lineage>
        <taxon>Eukaryota</taxon>
        <taxon>Fungi</taxon>
        <taxon>Dikarya</taxon>
        <taxon>Basidiomycota</taxon>
        <taxon>Agaricomycotina</taxon>
        <taxon>Agaricomycetes</taxon>
        <taxon>Agaricomycetidae</taxon>
        <taxon>Agaricales</taxon>
        <taxon>Marasmiineae</taxon>
        <taxon>Physalacriaceae</taxon>
        <taxon>Desarmillaria</taxon>
    </lineage>
</organism>
<proteinExistence type="predicted"/>
<dbReference type="Proteomes" id="UP001175211">
    <property type="component" value="Unassembled WGS sequence"/>
</dbReference>
<feature type="compositionally biased region" description="Basic and acidic residues" evidence="6">
    <location>
        <begin position="107"/>
        <end position="124"/>
    </location>
</feature>
<accession>A0AA39K1L6</accession>
<comment type="caution">
    <text evidence="8">The sequence shown here is derived from an EMBL/GenBank/DDBJ whole genome shotgun (WGS) entry which is preliminary data.</text>
</comment>
<dbReference type="PANTHER" id="PTHR31845">
    <property type="entry name" value="FINGER DOMAIN PROTEIN, PUTATIVE-RELATED"/>
    <property type="match status" value="1"/>
</dbReference>
<feature type="domain" description="Xylanolytic transcriptional activator regulatory" evidence="7">
    <location>
        <begin position="221"/>
        <end position="382"/>
    </location>
</feature>
<evidence type="ECO:0000256" key="3">
    <source>
        <dbReference type="ARBA" id="ARBA00023125"/>
    </source>
</evidence>
<reference evidence="8" key="1">
    <citation type="submission" date="2023-06" db="EMBL/GenBank/DDBJ databases">
        <authorList>
            <consortium name="Lawrence Berkeley National Laboratory"/>
            <person name="Ahrendt S."/>
            <person name="Sahu N."/>
            <person name="Indic B."/>
            <person name="Wong-Bajracharya J."/>
            <person name="Merenyi Z."/>
            <person name="Ke H.-M."/>
            <person name="Monk M."/>
            <person name="Kocsube S."/>
            <person name="Drula E."/>
            <person name="Lipzen A."/>
            <person name="Balint B."/>
            <person name="Henrissat B."/>
            <person name="Andreopoulos B."/>
            <person name="Martin F.M."/>
            <person name="Harder C.B."/>
            <person name="Rigling D."/>
            <person name="Ford K.L."/>
            <person name="Foster G.D."/>
            <person name="Pangilinan J."/>
            <person name="Papanicolaou A."/>
            <person name="Barry K."/>
            <person name="LaButti K."/>
            <person name="Viragh M."/>
            <person name="Koriabine M."/>
            <person name="Yan M."/>
            <person name="Riley R."/>
            <person name="Champramary S."/>
            <person name="Plett K.L."/>
            <person name="Tsai I.J."/>
            <person name="Slot J."/>
            <person name="Sipos G."/>
            <person name="Plett J."/>
            <person name="Nagy L.G."/>
            <person name="Grigoriev I.V."/>
        </authorList>
    </citation>
    <scope>NUCLEOTIDE SEQUENCE</scope>
    <source>
        <strain evidence="8">CCBAS 213</strain>
    </source>
</reference>
<evidence type="ECO:0000313" key="9">
    <source>
        <dbReference type="Proteomes" id="UP001175211"/>
    </source>
</evidence>
<evidence type="ECO:0000313" key="8">
    <source>
        <dbReference type="EMBL" id="KAK0452932.1"/>
    </source>
</evidence>
<dbReference type="AlphaFoldDB" id="A0AA39K1L6"/>
<name>A0AA39K1L6_ARMTA</name>
<feature type="region of interest" description="Disordered" evidence="6">
    <location>
        <begin position="102"/>
        <end position="124"/>
    </location>
</feature>
<dbReference type="RefSeq" id="XP_060328268.1">
    <property type="nucleotide sequence ID" value="XM_060467761.1"/>
</dbReference>
<sequence>MKCDFPLNEKACKRCKPKGYQCVVEAPKPKVYKRERLLAEIRQKDAVIESLIKQLYDPYRATPHSINEYLKSISPSDANDPNVLVWLDRLNSSVQIGTGISSNFLHGGDEEHHDSLSHGRQEHERTQFALMESPHVPDRPPDLMFPSWKENERQRKDAQHGIAWHSEACEGYSEHGSFDHSRFAHGILRPGLNLSRSKEFDSPDILVLGLVTLDDAEQLFDIFYKYINPFISILDPILLTPKSTLTRSPVLFAVICAISCRYYAPKASIYPLAMRFAKHSAANALIHDEMKSIELCQAYILMSMYAVPQKSWDRDQSWLYTGLAISIATALHLDRTPKIDSANEKEEREALNRVRVWQLCFYIDRGTAIQFGKLWMMKEDTIIRHSEEWYKQSQYNLDYDVHMCGYNALLRIVARFHEEVLKLDQSELINSERRNLRDITMRYDVEIEVFEEEWKKKFRAGGFSRGAMLRCGMLNFFVAYFRLVMFSFGFHQVFHAGIENWYDYFFSKSLECSKLLIRCVNEDLAPSGFLRYAPDRNFLCVAFAAVFLFKILRPEFSSLLGKADKDESIKLIETLIDQFSSSGIAVDDRHTPKLYARFLATLLSKYRYNCAQAIAIGALQNTLPKDTGIPMCTAGEMGGDHGTYQRSQTTQDHNHDSAGYQWPQLQIPGPEASHAAGIWPVQFGSGMEFLYFTHEGENIGNGGAESLGSMPEGGVLTSIQGLNNSEWLREMLMPGYGFSDYIIETLPNSLLDRFT</sequence>
<dbReference type="GO" id="GO:0000976">
    <property type="term" value="F:transcription cis-regulatory region binding"/>
    <property type="evidence" value="ECO:0007669"/>
    <property type="project" value="TreeGrafter"/>
</dbReference>
<dbReference type="GeneID" id="85351309"/>
<evidence type="ECO:0000256" key="5">
    <source>
        <dbReference type="ARBA" id="ARBA00023242"/>
    </source>
</evidence>
<dbReference type="CDD" id="cd12148">
    <property type="entry name" value="fungal_TF_MHR"/>
    <property type="match status" value="1"/>
</dbReference>
<dbReference type="PANTHER" id="PTHR31845:SF19">
    <property type="entry name" value="TRANSCRIPTION FACTOR DOMAIN-CONTAINING PROTEIN"/>
    <property type="match status" value="1"/>
</dbReference>
<keyword evidence="5" id="KW-0539">Nucleus</keyword>
<evidence type="ECO:0000256" key="2">
    <source>
        <dbReference type="ARBA" id="ARBA00023015"/>
    </source>
</evidence>
<dbReference type="GO" id="GO:0006351">
    <property type="term" value="P:DNA-templated transcription"/>
    <property type="evidence" value="ECO:0007669"/>
    <property type="project" value="InterPro"/>
</dbReference>
<dbReference type="EMBL" id="JAUEPS010000029">
    <property type="protein sequence ID" value="KAK0452932.1"/>
    <property type="molecule type" value="Genomic_DNA"/>
</dbReference>
<keyword evidence="3" id="KW-0238">DNA-binding</keyword>
<protein>
    <submittedName>
        <fullName evidence="8">Fungal-specific transcription factor domain-containing protein</fullName>
    </submittedName>
</protein>
<dbReference type="GO" id="GO:0008270">
    <property type="term" value="F:zinc ion binding"/>
    <property type="evidence" value="ECO:0007669"/>
    <property type="project" value="InterPro"/>
</dbReference>
<evidence type="ECO:0000256" key="4">
    <source>
        <dbReference type="ARBA" id="ARBA00023163"/>
    </source>
</evidence>
<evidence type="ECO:0000256" key="1">
    <source>
        <dbReference type="ARBA" id="ARBA00004123"/>
    </source>
</evidence>
<comment type="subcellular location">
    <subcellularLocation>
        <location evidence="1">Nucleus</location>
    </subcellularLocation>
</comment>
<dbReference type="InterPro" id="IPR007219">
    <property type="entry name" value="XnlR_reg_dom"/>
</dbReference>